<keyword evidence="7 9" id="KW-0472">Membrane</keyword>
<evidence type="ECO:0000256" key="6">
    <source>
        <dbReference type="ARBA" id="ARBA00022989"/>
    </source>
</evidence>
<feature type="transmembrane region" description="Helical" evidence="9">
    <location>
        <begin position="258"/>
        <end position="279"/>
    </location>
</feature>
<evidence type="ECO:0000313" key="13">
    <source>
        <dbReference type="Proteomes" id="UP000186268"/>
    </source>
</evidence>
<comment type="subcellular location">
    <subcellularLocation>
        <location evidence="1">Cell membrane</location>
        <topology evidence="1">Multi-pass membrane protein</topology>
    </subcellularLocation>
</comment>
<evidence type="ECO:0000256" key="5">
    <source>
        <dbReference type="ARBA" id="ARBA00022692"/>
    </source>
</evidence>
<keyword evidence="13" id="KW-1185">Reference proteome</keyword>
<evidence type="ECO:0000256" key="7">
    <source>
        <dbReference type="ARBA" id="ARBA00023136"/>
    </source>
</evidence>
<feature type="transmembrane region" description="Helical" evidence="9">
    <location>
        <begin position="564"/>
        <end position="589"/>
    </location>
</feature>
<dbReference type="Pfam" id="PF02554">
    <property type="entry name" value="CstA"/>
    <property type="match status" value="1"/>
</dbReference>
<dbReference type="OrthoDB" id="9761224at2"/>
<feature type="transmembrane region" description="Helical" evidence="9">
    <location>
        <begin position="663"/>
        <end position="684"/>
    </location>
</feature>
<evidence type="ECO:0000256" key="1">
    <source>
        <dbReference type="ARBA" id="ARBA00004651"/>
    </source>
</evidence>
<dbReference type="RefSeq" id="WP_074022942.1">
    <property type="nucleotide sequence ID" value="NZ_CAWNAG010000013.1"/>
</dbReference>
<dbReference type="Proteomes" id="UP000186268">
    <property type="component" value="Unassembled WGS sequence"/>
</dbReference>
<dbReference type="PANTHER" id="PTHR30252">
    <property type="entry name" value="INNER MEMBRANE PEPTIDE TRANSPORTER"/>
    <property type="match status" value="1"/>
</dbReference>
<reference evidence="12 13" key="1">
    <citation type="submission" date="2016-09" db="EMBL/GenBank/DDBJ databases">
        <title>Xenorhabdus thuongxuanensis sp. nov. and Xenorhabdus eapokensis sp. nov., isolated from Steinernema species.</title>
        <authorList>
            <person name="Kaempfer P."/>
            <person name="Tobias N.J."/>
            <person name="Phan Ke L."/>
            <person name="Bode H.B."/>
            <person name="Glaeser S.P."/>
        </authorList>
    </citation>
    <scope>NUCLEOTIDE SEQUENCE [LARGE SCALE GENOMIC DNA]</scope>
    <source>
        <strain evidence="12 13">DL20</strain>
    </source>
</reference>
<evidence type="ECO:0000259" key="10">
    <source>
        <dbReference type="Pfam" id="PF02554"/>
    </source>
</evidence>
<keyword evidence="5 9" id="KW-0812">Transmembrane</keyword>
<evidence type="ECO:0000256" key="9">
    <source>
        <dbReference type="SAM" id="Phobius"/>
    </source>
</evidence>
<evidence type="ECO:0000256" key="2">
    <source>
        <dbReference type="ARBA" id="ARBA00007755"/>
    </source>
</evidence>
<organism evidence="12 13">
    <name type="scientific">Xenorhabdus eapokensis</name>
    <dbReference type="NCBI Taxonomy" id="1873482"/>
    <lineage>
        <taxon>Bacteria</taxon>
        <taxon>Pseudomonadati</taxon>
        <taxon>Pseudomonadota</taxon>
        <taxon>Gammaproteobacteria</taxon>
        <taxon>Enterobacterales</taxon>
        <taxon>Morganellaceae</taxon>
        <taxon>Xenorhabdus</taxon>
    </lineage>
</organism>
<feature type="transmembrane region" description="Helical" evidence="9">
    <location>
        <begin position="95"/>
        <end position="115"/>
    </location>
</feature>
<name>A0A1Q5TV35_9GAMM</name>
<feature type="region of interest" description="Disordered" evidence="8">
    <location>
        <begin position="695"/>
        <end position="717"/>
    </location>
</feature>
<keyword evidence="4" id="KW-1003">Cell membrane</keyword>
<dbReference type="GO" id="GO:0009267">
    <property type="term" value="P:cellular response to starvation"/>
    <property type="evidence" value="ECO:0007669"/>
    <property type="project" value="InterPro"/>
</dbReference>
<keyword evidence="6 9" id="KW-1133">Transmembrane helix</keyword>
<comment type="caution">
    <text evidence="12">The sequence shown here is derived from an EMBL/GenBank/DDBJ whole genome shotgun (WGS) entry which is preliminary data.</text>
</comment>
<dbReference type="InterPro" id="IPR051605">
    <property type="entry name" value="CstA"/>
</dbReference>
<sequence>MNNNKLLKHIPWMILGIIGAFCLGVVALRRGEHVSALWIIVASVAVYLVAYRYYSLYIATKVMKLDATRATPAVVNNDGLNYVPTNKNVLFGHHFAAIAGAGPLVGPVLAAQVGYLPGTLWLLAGVVLAGAVQDFIVLFISSRRNGASLGEIVKEEMGRVPGTIALFGCFLIMIIILAVLALIVVKALAESPWGVFTVCSTVPIALFMGIYMRYIRPGRVGEVSVIGIFLLIAAIWFGGVVAADPYWGPALTFKDTTITYALIGYAFISALLPVWLILAPRDYLATFLKIGVIVGLAVGIIILNPELKMPAVTQYIDGTGPVWKGTLFPFLFITIACGAVSGFHALISSGTTPKLLANEKDARFIGYGAMLMESFVAIMALVAASIIEPGLYFAMNTPPAALGITMPDLHNLGTAEAPMIMASLKEVTSHAAATVSSWGFVITPDQILQTAKDIGEPSVLNRAGGAPTLAVGIAHVFHQIIPAADMGFWYHFGILFEALFILTALDAGTRSGRFMLQDLLGNFVPFLKKTDSLIAGIIGTAGCVGLWGYLLYQGVVDPLGGVKSLWPLFGISNQMLAAVALVLGTVVLIKMKRTRYIWVTVIPAVWLLICTTWALGLKLFSDNPRLEGFFFMAKEYKQRIAEGGAELTAGQISNMNHIVVNNYTNAGLSILFLVVVYSIIIYGIKTAIKASKNPERTDNETPYVPVPEGGVKISSTH</sequence>
<dbReference type="InterPro" id="IPR003706">
    <property type="entry name" value="CstA_N"/>
</dbReference>
<evidence type="ECO:0000256" key="3">
    <source>
        <dbReference type="ARBA" id="ARBA00022448"/>
    </source>
</evidence>
<feature type="transmembrane region" description="Helical" evidence="9">
    <location>
        <begin position="223"/>
        <end position="243"/>
    </location>
</feature>
<feature type="transmembrane region" description="Helical" evidence="9">
    <location>
        <begin position="286"/>
        <end position="307"/>
    </location>
</feature>
<keyword evidence="3" id="KW-0813">Transport</keyword>
<accession>A0A1Q5TV35</accession>
<dbReference type="PANTHER" id="PTHR30252:SF3">
    <property type="entry name" value="PYRUVATE_PROTON SYMPORTER BTST"/>
    <property type="match status" value="1"/>
</dbReference>
<dbReference type="GO" id="GO:0005886">
    <property type="term" value="C:plasma membrane"/>
    <property type="evidence" value="ECO:0007669"/>
    <property type="project" value="UniProtKB-SubCell"/>
</dbReference>
<dbReference type="AlphaFoldDB" id="A0A1Q5TV35"/>
<protein>
    <submittedName>
        <fullName evidence="12">Carbon starvation protein</fullName>
    </submittedName>
</protein>
<evidence type="ECO:0000313" key="12">
    <source>
        <dbReference type="EMBL" id="OKP04095.1"/>
    </source>
</evidence>
<dbReference type="EMBL" id="MKGQ01000011">
    <property type="protein sequence ID" value="OKP03132.1"/>
    <property type="molecule type" value="Genomic_DNA"/>
</dbReference>
<comment type="similarity">
    <text evidence="2">Belongs to the peptide transporter carbon starvation (CstA) (TC 2.A.114) family.</text>
</comment>
<feature type="transmembrane region" description="Helical" evidence="9">
    <location>
        <begin position="367"/>
        <end position="387"/>
    </location>
</feature>
<feature type="transmembrane region" description="Helical" evidence="9">
    <location>
        <begin position="162"/>
        <end position="185"/>
    </location>
</feature>
<evidence type="ECO:0000256" key="8">
    <source>
        <dbReference type="SAM" id="MobiDB-lite"/>
    </source>
</evidence>
<feature type="transmembrane region" description="Helical" evidence="9">
    <location>
        <begin position="12"/>
        <end position="29"/>
    </location>
</feature>
<feature type="domain" description="CstA N-terminal" evidence="10">
    <location>
        <begin position="36"/>
        <end position="614"/>
    </location>
</feature>
<feature type="transmembrane region" description="Helical" evidence="9">
    <location>
        <begin position="35"/>
        <end position="54"/>
    </location>
</feature>
<proteinExistence type="inferred from homology"/>
<evidence type="ECO:0000256" key="4">
    <source>
        <dbReference type="ARBA" id="ARBA00022475"/>
    </source>
</evidence>
<feature type="transmembrane region" description="Helical" evidence="9">
    <location>
        <begin position="121"/>
        <end position="141"/>
    </location>
</feature>
<feature type="transmembrane region" description="Helical" evidence="9">
    <location>
        <begin position="488"/>
        <end position="505"/>
    </location>
</feature>
<feature type="transmembrane region" description="Helical" evidence="9">
    <location>
        <begin position="596"/>
        <end position="616"/>
    </location>
</feature>
<feature type="transmembrane region" description="Helical" evidence="9">
    <location>
        <begin position="533"/>
        <end position="552"/>
    </location>
</feature>
<feature type="transmembrane region" description="Helical" evidence="9">
    <location>
        <begin position="327"/>
        <end position="347"/>
    </location>
</feature>
<evidence type="ECO:0000313" key="11">
    <source>
        <dbReference type="EMBL" id="OKP03132.1"/>
    </source>
</evidence>
<dbReference type="EMBL" id="MKGQ01000006">
    <property type="protein sequence ID" value="OKP04095.1"/>
    <property type="molecule type" value="Genomic_DNA"/>
</dbReference>
<feature type="transmembrane region" description="Helical" evidence="9">
    <location>
        <begin position="191"/>
        <end position="211"/>
    </location>
</feature>
<gene>
    <name evidence="12" type="ORF">Xedl_01233</name>
    <name evidence="11" type="ORF">Xedl_02001</name>
</gene>
<dbReference type="STRING" id="1873482.Xedl_01233"/>